<accession>A0ABT7Z223</accession>
<evidence type="ECO:0000256" key="2">
    <source>
        <dbReference type="SAM" id="SignalP"/>
    </source>
</evidence>
<dbReference type="EMBL" id="JAUEPL010000004">
    <property type="protein sequence ID" value="MDN3293307.1"/>
    <property type="molecule type" value="Genomic_DNA"/>
</dbReference>
<dbReference type="InterPro" id="IPR011042">
    <property type="entry name" value="6-blade_b-propeller_TolB-like"/>
</dbReference>
<feature type="domain" description="BPP" evidence="3">
    <location>
        <begin position="35"/>
        <end position="438"/>
    </location>
</feature>
<name>A0ABT7Z223_9ACTN</name>
<dbReference type="Gene3D" id="2.120.10.30">
    <property type="entry name" value="TolB, C-terminal domain"/>
    <property type="match status" value="1"/>
</dbReference>
<sequence>MIRHRPVRSAALALGTAWVALAASVPAGTPAAAAPPHRVAPLPAVAPRAETAPLHDDEAGGNADADDPAIWRNAADPGRSLVIATAKEGGLRVYDLDARQVQSLPAPPAAGPGDAPGRFNNVDLLHGLRLASGRADVTVTTDRGHDRLRIHRITPGRPGGPLTDITDPAAPPVFSAGQEEINDQNTAYGLATWTDATTGRAYALVSRRNRTTLALLELVPTPAGTVTYRKVRTLDLPSSFRLPDGTAWTPCGEPGELPQVEGMVVDPANGMLYAGQEDVGIWRLRADLRSAPALVDRVREYGVPAAYDEETEECAAGADPGFGGSRLAADVEGLALLTEPGGDGYLLASSQGDDTFALYDREVGDANEYEGGFRVTAASAALDGSEACDGAAVLSAPLGAKYPHGLLVVQDGHDTPVDGERESTNFKFVPLDGVLDRVED</sequence>
<protein>
    <submittedName>
        <fullName evidence="4">Phytase</fullName>
    </submittedName>
</protein>
<reference evidence="4" key="1">
    <citation type="submission" date="2023-06" db="EMBL/GenBank/DDBJ databases">
        <title>WGS-Sequencing of Streptomyces ficellus isolate 21 collected from sand in Gara Djebilet Iron Mine in Algeria.</title>
        <authorList>
            <person name="Zegers G.P."/>
            <person name="Gomez A."/>
            <person name="Gueddou A."/>
            <person name="Zahara A.F."/>
            <person name="Worth M."/>
            <person name="Sevigny J.L."/>
            <person name="Tisa L."/>
        </authorList>
    </citation>
    <scope>NUCLEOTIDE SEQUENCE</scope>
    <source>
        <strain evidence="4">AS11</strain>
    </source>
</reference>
<evidence type="ECO:0000256" key="1">
    <source>
        <dbReference type="SAM" id="MobiDB-lite"/>
    </source>
</evidence>
<dbReference type="SUPFAM" id="SSF50956">
    <property type="entry name" value="Thermostable phytase (3-phytase)"/>
    <property type="match status" value="1"/>
</dbReference>
<dbReference type="PROSITE" id="PS51662">
    <property type="entry name" value="BP_PHYTASE"/>
    <property type="match status" value="1"/>
</dbReference>
<evidence type="ECO:0000313" key="5">
    <source>
        <dbReference type="Proteomes" id="UP001174050"/>
    </source>
</evidence>
<dbReference type="RefSeq" id="WP_290110159.1">
    <property type="nucleotide sequence ID" value="NZ_JAUEPL010000004.1"/>
</dbReference>
<dbReference type="Pfam" id="PF02333">
    <property type="entry name" value="Phytase"/>
    <property type="match status" value="2"/>
</dbReference>
<evidence type="ECO:0000313" key="4">
    <source>
        <dbReference type="EMBL" id="MDN3293307.1"/>
    </source>
</evidence>
<organism evidence="4 5">
    <name type="scientific">Streptomyces ficellus</name>
    <dbReference type="NCBI Taxonomy" id="1977088"/>
    <lineage>
        <taxon>Bacteria</taxon>
        <taxon>Bacillati</taxon>
        <taxon>Actinomycetota</taxon>
        <taxon>Actinomycetes</taxon>
        <taxon>Kitasatosporales</taxon>
        <taxon>Streptomycetaceae</taxon>
        <taxon>Streptomyces</taxon>
    </lineage>
</organism>
<feature type="chain" id="PRO_5045408630" evidence="2">
    <location>
        <begin position="23"/>
        <end position="440"/>
    </location>
</feature>
<feature type="signal peptide" evidence="2">
    <location>
        <begin position="1"/>
        <end position="22"/>
    </location>
</feature>
<dbReference type="Proteomes" id="UP001174050">
    <property type="component" value="Unassembled WGS sequence"/>
</dbReference>
<dbReference type="InterPro" id="IPR003431">
    <property type="entry name" value="B-propeller_Phytase"/>
</dbReference>
<keyword evidence="2" id="KW-0732">Signal</keyword>
<gene>
    <name evidence="4" type="ORF">QWM81_04430</name>
</gene>
<feature type="region of interest" description="Disordered" evidence="1">
    <location>
        <begin position="53"/>
        <end position="72"/>
    </location>
</feature>
<comment type="caution">
    <text evidence="4">The sequence shown here is derived from an EMBL/GenBank/DDBJ whole genome shotgun (WGS) entry which is preliminary data.</text>
</comment>
<proteinExistence type="predicted"/>
<evidence type="ECO:0000259" key="3">
    <source>
        <dbReference type="PROSITE" id="PS51662"/>
    </source>
</evidence>
<keyword evidence="5" id="KW-1185">Reference proteome</keyword>